<dbReference type="RefSeq" id="WP_123857175.1">
    <property type="nucleotide sequence ID" value="NZ_CP033923.1"/>
</dbReference>
<protein>
    <submittedName>
        <fullName evidence="2">Uncharacterized protein</fullName>
    </submittedName>
</protein>
<dbReference type="Proteomes" id="UP000278288">
    <property type="component" value="Chromosome"/>
</dbReference>
<dbReference type="AlphaFoldDB" id="A0AAD0YKA0"/>
<evidence type="ECO:0000313" key="2">
    <source>
        <dbReference type="EMBL" id="AZA90449.1"/>
    </source>
</evidence>
<accession>A0AAD0YKA0</accession>
<proteinExistence type="predicted"/>
<organism evidence="2 3">
    <name type="scientific">Chryseobacterium nakagawai</name>
    <dbReference type="NCBI Taxonomy" id="1241982"/>
    <lineage>
        <taxon>Bacteria</taxon>
        <taxon>Pseudomonadati</taxon>
        <taxon>Bacteroidota</taxon>
        <taxon>Flavobacteriia</taxon>
        <taxon>Flavobacteriales</taxon>
        <taxon>Weeksellaceae</taxon>
        <taxon>Chryseobacterium group</taxon>
        <taxon>Chryseobacterium</taxon>
    </lineage>
</organism>
<feature type="chain" id="PRO_5042110366" evidence="1">
    <location>
        <begin position="18"/>
        <end position="153"/>
    </location>
</feature>
<evidence type="ECO:0000256" key="1">
    <source>
        <dbReference type="SAM" id="SignalP"/>
    </source>
</evidence>
<reference evidence="2 3" key="1">
    <citation type="submission" date="2018-11" db="EMBL/GenBank/DDBJ databases">
        <title>Proposal to divide the Flavobacteriaceae and reorganize its genera based on Amino Acid Identity values calculated from whole genome sequences.</title>
        <authorList>
            <person name="Nicholson A.C."/>
            <person name="Gulvik C.A."/>
            <person name="Whitney A.M."/>
            <person name="Humrighouse B.W."/>
            <person name="Bell M."/>
            <person name="Holmes B."/>
            <person name="Steigerwalt A.G."/>
            <person name="Villarma A."/>
            <person name="Sheth M."/>
            <person name="Batra D."/>
            <person name="Pryor J."/>
            <person name="Bernardet J.-F."/>
            <person name="Hugo C."/>
            <person name="Kampfer P."/>
            <person name="Newman J."/>
            <person name="McQuiston J.R."/>
        </authorList>
    </citation>
    <scope>NUCLEOTIDE SEQUENCE [LARGE SCALE GENOMIC DNA]</scope>
    <source>
        <strain evidence="2 3">G0041</strain>
    </source>
</reference>
<dbReference type="KEGG" id="cnk:EG343_07370"/>
<keyword evidence="3" id="KW-1185">Reference proteome</keyword>
<name>A0AAD0YKA0_CHRNA</name>
<keyword evidence="1" id="KW-0732">Signal</keyword>
<feature type="signal peptide" evidence="1">
    <location>
        <begin position="1"/>
        <end position="17"/>
    </location>
</feature>
<sequence>MKNLLLFLLLSPFWCIAQLNYKDLSFLASNKIDKNIEYIKNKGYIFRQERTIGDGTKQVYYEKGKLSRTMVVMRILDNQSVVISYVPEDKNNFENIQNEIHTTGLNLEGSTSSDKDVCSSYQSKEYFAKLCVVKFPGASETSYNITFYRKDIQ</sequence>
<dbReference type="EMBL" id="CP033923">
    <property type="protein sequence ID" value="AZA90449.1"/>
    <property type="molecule type" value="Genomic_DNA"/>
</dbReference>
<gene>
    <name evidence="2" type="ORF">EG343_07370</name>
</gene>
<evidence type="ECO:0000313" key="3">
    <source>
        <dbReference type="Proteomes" id="UP000278288"/>
    </source>
</evidence>